<feature type="region of interest" description="Disordered" evidence="1">
    <location>
        <begin position="432"/>
        <end position="500"/>
    </location>
</feature>
<feature type="region of interest" description="Disordered" evidence="1">
    <location>
        <begin position="394"/>
        <end position="413"/>
    </location>
</feature>
<proteinExistence type="predicted"/>
<feature type="compositionally biased region" description="Basic and acidic residues" evidence="1">
    <location>
        <begin position="454"/>
        <end position="468"/>
    </location>
</feature>
<accession>M2UBN4</accession>
<evidence type="ECO:0000256" key="1">
    <source>
        <dbReference type="SAM" id="MobiDB-lite"/>
    </source>
</evidence>
<feature type="compositionally biased region" description="Basic residues" evidence="1">
    <location>
        <begin position="27"/>
        <end position="36"/>
    </location>
</feature>
<sequence>MGNSLRDRDYQRHNHATYERTDGSRERHQRQHRNRSRDRDHEQHRGNSYDRYQYGSNEEHRKDRKRDRLASGAAGYQTPWQELKKGNALASHHSQHLNETDHSRSHHQSRAEQRHTGARERRVGASDPLPRQQRGPDGTPFGSLPKYKSKPGIAFGLGDHFINTYKHIKADYDAGYRSRGFIEKTLCEARKKRLEAKTREETMNHDWNREETSRNNKVRKQPEIDKRDKRRIKVYEWKPRAIEAEALGRHHQSQKDRGRMGQDGEQRWRVVGQKSRGASVPVIRIRPASPVGSPERTIPPGYRTRTVPKPSGRQKSQVRSKRDMSQSGATSCDYQRSQEAPIPRDHDYEDNHHGYRPTYPQSITFDDPQRHGIASSYVDNQSSVKSEIASRAEPPIMSHAPSPPPPPPVLRAASNGRAALLDSIQGRIEQLRIANPNKKDKSAGSTVGGVLYEQTEHSQEVEERERAQAKGSTDGQDPHPEPNRAFRQDLLDALQRRNTT</sequence>
<evidence type="ECO:0000313" key="3">
    <source>
        <dbReference type="Proteomes" id="UP000016936"/>
    </source>
</evidence>
<dbReference type="OrthoDB" id="3792561at2759"/>
<feature type="compositionally biased region" description="Basic and acidic residues" evidence="1">
    <location>
        <begin position="476"/>
        <end position="490"/>
    </location>
</feature>
<feature type="compositionally biased region" description="Basic and acidic residues" evidence="1">
    <location>
        <begin position="37"/>
        <end position="48"/>
    </location>
</feature>
<feature type="compositionally biased region" description="Basic and acidic residues" evidence="1">
    <location>
        <begin position="1"/>
        <end position="26"/>
    </location>
</feature>
<feature type="region of interest" description="Disordered" evidence="1">
    <location>
        <begin position="1"/>
        <end position="148"/>
    </location>
</feature>
<feature type="compositionally biased region" description="Basic and acidic residues" evidence="1">
    <location>
        <begin position="96"/>
        <end position="124"/>
    </location>
</feature>
<feature type="compositionally biased region" description="Basic and acidic residues" evidence="1">
    <location>
        <begin position="245"/>
        <end position="268"/>
    </location>
</feature>
<reference evidence="3" key="2">
    <citation type="journal article" date="2013" name="PLoS Genet.">
        <title>Comparative genome structure, secondary metabolite, and effector coding capacity across Cochliobolus pathogens.</title>
        <authorList>
            <person name="Condon B.J."/>
            <person name="Leng Y."/>
            <person name="Wu D."/>
            <person name="Bushley K.E."/>
            <person name="Ohm R.A."/>
            <person name="Otillar R."/>
            <person name="Martin J."/>
            <person name="Schackwitz W."/>
            <person name="Grimwood J."/>
            <person name="MohdZainudin N."/>
            <person name="Xue C."/>
            <person name="Wang R."/>
            <person name="Manning V.A."/>
            <person name="Dhillon B."/>
            <person name="Tu Z.J."/>
            <person name="Steffenson B.J."/>
            <person name="Salamov A."/>
            <person name="Sun H."/>
            <person name="Lowry S."/>
            <person name="LaButti K."/>
            <person name="Han J."/>
            <person name="Copeland A."/>
            <person name="Lindquist E."/>
            <person name="Barry K."/>
            <person name="Schmutz J."/>
            <person name="Baker S.E."/>
            <person name="Ciuffetti L.M."/>
            <person name="Grigoriev I.V."/>
            <person name="Zhong S."/>
            <person name="Turgeon B.G."/>
        </authorList>
    </citation>
    <scope>NUCLEOTIDE SEQUENCE [LARGE SCALE GENOMIC DNA]</scope>
    <source>
        <strain evidence="3">C5 / ATCC 48332 / race O</strain>
    </source>
</reference>
<dbReference type="AlphaFoldDB" id="M2UBN4"/>
<dbReference type="EMBL" id="KB445570">
    <property type="protein sequence ID" value="EMD95974.1"/>
    <property type="molecule type" value="Genomic_DNA"/>
</dbReference>
<feature type="region of interest" description="Disordered" evidence="1">
    <location>
        <begin position="245"/>
        <end position="388"/>
    </location>
</feature>
<name>M2UBN4_COCH5</name>
<organism evidence="2 3">
    <name type="scientific">Cochliobolus heterostrophus (strain C5 / ATCC 48332 / race O)</name>
    <name type="common">Southern corn leaf blight fungus</name>
    <name type="synonym">Bipolaris maydis</name>
    <dbReference type="NCBI Taxonomy" id="701091"/>
    <lineage>
        <taxon>Eukaryota</taxon>
        <taxon>Fungi</taxon>
        <taxon>Dikarya</taxon>
        <taxon>Ascomycota</taxon>
        <taxon>Pezizomycotina</taxon>
        <taxon>Dothideomycetes</taxon>
        <taxon>Pleosporomycetidae</taxon>
        <taxon>Pleosporales</taxon>
        <taxon>Pleosporineae</taxon>
        <taxon>Pleosporaceae</taxon>
        <taxon>Bipolaris</taxon>
    </lineage>
</organism>
<feature type="compositionally biased region" description="Basic and acidic residues" evidence="1">
    <location>
        <begin position="342"/>
        <end position="353"/>
    </location>
</feature>
<feature type="compositionally biased region" description="Polar residues" evidence="1">
    <location>
        <begin position="325"/>
        <end position="338"/>
    </location>
</feature>
<feature type="compositionally biased region" description="Basic and acidic residues" evidence="1">
    <location>
        <begin position="57"/>
        <end position="69"/>
    </location>
</feature>
<dbReference type="HOGENOM" id="CLU_547442_0_0_1"/>
<evidence type="ECO:0000313" key="2">
    <source>
        <dbReference type="EMBL" id="EMD95974.1"/>
    </source>
</evidence>
<dbReference type="Proteomes" id="UP000016936">
    <property type="component" value="Unassembled WGS sequence"/>
</dbReference>
<keyword evidence="3" id="KW-1185">Reference proteome</keyword>
<protein>
    <submittedName>
        <fullName evidence="2">Uncharacterized protein</fullName>
    </submittedName>
</protein>
<gene>
    <name evidence="2" type="ORF">COCHEDRAFT_1210230</name>
</gene>
<dbReference type="OMA" id="PIMSHAP"/>
<reference evidence="2 3" key="1">
    <citation type="journal article" date="2012" name="PLoS Pathog.">
        <title>Diverse lifestyles and strategies of plant pathogenesis encoded in the genomes of eighteen Dothideomycetes fungi.</title>
        <authorList>
            <person name="Ohm R.A."/>
            <person name="Feau N."/>
            <person name="Henrissat B."/>
            <person name="Schoch C.L."/>
            <person name="Horwitz B.A."/>
            <person name="Barry K.W."/>
            <person name="Condon B.J."/>
            <person name="Copeland A.C."/>
            <person name="Dhillon B."/>
            <person name="Glaser F."/>
            <person name="Hesse C.N."/>
            <person name="Kosti I."/>
            <person name="LaButti K."/>
            <person name="Lindquist E.A."/>
            <person name="Lucas S."/>
            <person name="Salamov A.A."/>
            <person name="Bradshaw R.E."/>
            <person name="Ciuffetti L."/>
            <person name="Hamelin R.C."/>
            <person name="Kema G.H.J."/>
            <person name="Lawrence C."/>
            <person name="Scott J.A."/>
            <person name="Spatafora J.W."/>
            <person name="Turgeon B.G."/>
            <person name="de Wit P.J.G.M."/>
            <person name="Zhong S."/>
            <person name="Goodwin S.B."/>
            <person name="Grigoriev I.V."/>
        </authorList>
    </citation>
    <scope>NUCLEOTIDE SEQUENCE [LARGE SCALE GENOMIC DNA]</scope>
    <source>
        <strain evidence="3">C5 / ATCC 48332 / race O</strain>
    </source>
</reference>
<dbReference type="eggNOG" id="ENOG502R8E5">
    <property type="taxonomic scope" value="Eukaryota"/>
</dbReference>